<proteinExistence type="inferred from homology"/>
<dbReference type="InterPro" id="IPR001373">
    <property type="entry name" value="Cullin_N"/>
</dbReference>
<dbReference type="SMART" id="SM00884">
    <property type="entry name" value="Cullin_Nedd8"/>
    <property type="match status" value="1"/>
</dbReference>
<organism evidence="7">
    <name type="scientific">Mucor ambiguus</name>
    <dbReference type="NCBI Taxonomy" id="91626"/>
    <lineage>
        <taxon>Eukaryota</taxon>
        <taxon>Fungi</taxon>
        <taxon>Fungi incertae sedis</taxon>
        <taxon>Mucoromycota</taxon>
        <taxon>Mucoromycotina</taxon>
        <taxon>Mucoromycetes</taxon>
        <taxon>Mucorales</taxon>
        <taxon>Mucorineae</taxon>
        <taxon>Mucoraceae</taxon>
        <taxon>Mucor</taxon>
    </lineage>
</organism>
<name>A0A0C9MMB8_9FUNG</name>
<feature type="domain" description="Cullin family profile" evidence="6">
    <location>
        <begin position="361"/>
        <end position="595"/>
    </location>
</feature>
<dbReference type="PROSITE" id="PS50069">
    <property type="entry name" value="CULLIN_2"/>
    <property type="match status" value="1"/>
</dbReference>
<evidence type="ECO:0000313" key="8">
    <source>
        <dbReference type="Proteomes" id="UP000053815"/>
    </source>
</evidence>
<dbReference type="SUPFAM" id="SSF74788">
    <property type="entry name" value="Cullin repeat-like"/>
    <property type="match status" value="1"/>
</dbReference>
<dbReference type="PANTHER" id="PTHR11932">
    <property type="entry name" value="CULLIN"/>
    <property type="match status" value="1"/>
</dbReference>
<keyword evidence="8" id="KW-1185">Reference proteome</keyword>
<evidence type="ECO:0000256" key="2">
    <source>
        <dbReference type="ARBA" id="ARBA00022499"/>
    </source>
</evidence>
<dbReference type="Gene3D" id="1.20.1310.10">
    <property type="entry name" value="Cullin Repeats"/>
    <property type="match status" value="4"/>
</dbReference>
<dbReference type="GO" id="GO:0006511">
    <property type="term" value="P:ubiquitin-dependent protein catabolic process"/>
    <property type="evidence" value="ECO:0007669"/>
    <property type="project" value="InterPro"/>
</dbReference>
<dbReference type="Pfam" id="PF00888">
    <property type="entry name" value="Cullin"/>
    <property type="match status" value="2"/>
</dbReference>
<dbReference type="InterPro" id="IPR019559">
    <property type="entry name" value="Cullin_neddylation_domain"/>
</dbReference>
<dbReference type="GO" id="GO:0031461">
    <property type="term" value="C:cullin-RING ubiquitin ligase complex"/>
    <property type="evidence" value="ECO:0007669"/>
    <property type="project" value="InterPro"/>
</dbReference>
<dbReference type="InterPro" id="IPR016157">
    <property type="entry name" value="Cullin_CS"/>
</dbReference>
<dbReference type="InterPro" id="IPR059120">
    <property type="entry name" value="Cullin-like_AB"/>
</dbReference>
<keyword evidence="3" id="KW-0832">Ubl conjugation</keyword>
<evidence type="ECO:0000256" key="4">
    <source>
        <dbReference type="PROSITE-ProRule" id="PRU00330"/>
    </source>
</evidence>
<gene>
    <name evidence="7" type="ORF">MAM1_0216d08164</name>
</gene>
<evidence type="ECO:0000256" key="3">
    <source>
        <dbReference type="ARBA" id="ARBA00022843"/>
    </source>
</evidence>
<dbReference type="PROSITE" id="PS01256">
    <property type="entry name" value="CULLIN_1"/>
    <property type="match status" value="1"/>
</dbReference>
<reference evidence="7" key="1">
    <citation type="submission" date="2014-09" db="EMBL/GenBank/DDBJ databases">
        <title>Draft genome sequence of an oleaginous Mucoromycotina fungus Mucor ambiguus NBRC6742.</title>
        <authorList>
            <person name="Takeda I."/>
            <person name="Yamane N."/>
            <person name="Morita T."/>
            <person name="Tamano K."/>
            <person name="Machida M."/>
            <person name="Baker S."/>
            <person name="Koike H."/>
        </authorList>
    </citation>
    <scope>NUCLEOTIDE SEQUENCE</scope>
    <source>
        <strain evidence="7">NBRC 6742</strain>
    </source>
</reference>
<comment type="similarity">
    <text evidence="1 4 5">Belongs to the cullin family.</text>
</comment>
<dbReference type="Pfam" id="PF10557">
    <property type="entry name" value="Cullin_Nedd8"/>
    <property type="match status" value="1"/>
</dbReference>
<dbReference type="SMART" id="SM00182">
    <property type="entry name" value="CULLIN"/>
    <property type="match status" value="1"/>
</dbReference>
<protein>
    <submittedName>
        <fullName evidence="7">Cullin-domain-containing protein</fullName>
    </submittedName>
</protein>
<dbReference type="Proteomes" id="UP000053815">
    <property type="component" value="Unassembled WGS sequence"/>
</dbReference>
<dbReference type="GO" id="GO:0031625">
    <property type="term" value="F:ubiquitin protein ligase binding"/>
    <property type="evidence" value="ECO:0007669"/>
    <property type="project" value="InterPro"/>
</dbReference>
<dbReference type="InterPro" id="IPR045093">
    <property type="entry name" value="Cullin"/>
</dbReference>
<dbReference type="STRING" id="91626.A0A0C9MMB8"/>
<dbReference type="EMBL" id="DF836505">
    <property type="protein sequence ID" value="GAN08649.1"/>
    <property type="molecule type" value="Genomic_DNA"/>
</dbReference>
<accession>A0A0C9MMB8</accession>
<dbReference type="InterPro" id="IPR016159">
    <property type="entry name" value="Cullin_repeat-like_dom_sf"/>
</dbReference>
<dbReference type="Gene3D" id="1.10.10.10">
    <property type="entry name" value="Winged helix-like DNA-binding domain superfamily/Winged helix DNA-binding domain"/>
    <property type="match status" value="1"/>
</dbReference>
<dbReference type="InterPro" id="IPR036390">
    <property type="entry name" value="WH_DNA-bd_sf"/>
</dbReference>
<sequence length="725" mass="83566">MSLKKGRIRPVKRMPVMDHTQEYEEGFEILRNAITVIFQKQARELSYELLYRTAYKLTIRQFGERLYHDVAKVIADYLETTAEQAIVPAFINTSIEKSTADEGASFLKTVKKVWDDFKAAIDLILQVLYYLNDRLPKYNLPSVDEMGLNLFRDKVIRSKQYPIQQHLISAMLTQIQLERNGDVIDRSAIQSAVSMLVELTDPDTKLTVLEEEYERTVHCLSMTTEIKIRTIVETQLIANNLKTLMEMKNSGLESMLNADKYGDLSRMYSLFSRVPAGLNEMRAFISNYILTLGAEINQHIMSDLKSKAEKGSSSIAISWVTEVLALQDKFDKILDSAAGKDKSFQTVFNEAFEKFINDNQKSAEFISLFIDENLKKGLKGKSEDEVDDVLDKTITLFRFLQDKDVFERYYKQHLAKRLLLNRSVSDDAERGMLSKLKRECGYQFTNKLEGMFNDMKLSTEMSTAFKEYLDKSTNPAANKLSLDASITVLTSTFWPMNLSASPKCVMPAHVTQACKSFEHFYFDRHSGRRLTWQPQMGSADIRAYFKKGKHLLNVSTYAMVVLLLFNKNDTLSWEDIKSYSQIADQDLKRTLQSLACAKYKILVKSSKGRDILEDDSFSFNHNFSSNMARIKIQALASRVENDGERKNTQDKVDEERKHQIEASVVRIMKDRKTMEHNLLISEVTKQLSSRFMPSPVMIKKRIEALIDREYLERSAEDRRAYHYLA</sequence>
<keyword evidence="2" id="KW-1017">Isopeptide bond</keyword>
<dbReference type="FunFam" id="1.10.10.10:FF:000091">
    <property type="entry name" value="Cullin 3"/>
    <property type="match status" value="1"/>
</dbReference>
<dbReference type="Gene3D" id="3.30.230.130">
    <property type="entry name" value="Cullin, Chain C, Domain 2"/>
    <property type="match status" value="1"/>
</dbReference>
<dbReference type="AlphaFoldDB" id="A0A0C9MMB8"/>
<evidence type="ECO:0000256" key="5">
    <source>
        <dbReference type="RuleBase" id="RU003829"/>
    </source>
</evidence>
<dbReference type="SUPFAM" id="SSF75632">
    <property type="entry name" value="Cullin homology domain"/>
    <property type="match status" value="1"/>
</dbReference>
<dbReference type="InterPro" id="IPR036317">
    <property type="entry name" value="Cullin_homology_sf"/>
</dbReference>
<dbReference type="InterPro" id="IPR016158">
    <property type="entry name" value="Cullin_homology"/>
</dbReference>
<evidence type="ECO:0000256" key="1">
    <source>
        <dbReference type="ARBA" id="ARBA00006019"/>
    </source>
</evidence>
<dbReference type="FunFam" id="1.20.1310.10:FF:000002">
    <property type="entry name" value="cullin-3 isoform X1"/>
    <property type="match status" value="1"/>
</dbReference>
<dbReference type="InterPro" id="IPR036388">
    <property type="entry name" value="WH-like_DNA-bd_sf"/>
</dbReference>
<dbReference type="OrthoDB" id="27073at2759"/>
<dbReference type="Pfam" id="PF26557">
    <property type="entry name" value="Cullin_AB"/>
    <property type="match status" value="1"/>
</dbReference>
<dbReference type="SUPFAM" id="SSF46785">
    <property type="entry name" value="Winged helix' DNA-binding domain"/>
    <property type="match status" value="1"/>
</dbReference>
<evidence type="ECO:0000259" key="6">
    <source>
        <dbReference type="PROSITE" id="PS50069"/>
    </source>
</evidence>
<evidence type="ECO:0000313" key="7">
    <source>
        <dbReference type="EMBL" id="GAN08649.1"/>
    </source>
</evidence>